<dbReference type="KEGG" id="fmr:Fuma_03341"/>
<evidence type="ECO:0000313" key="1">
    <source>
        <dbReference type="EMBL" id="APZ93723.1"/>
    </source>
</evidence>
<proteinExistence type="predicted"/>
<protein>
    <submittedName>
        <fullName evidence="1">Uncharacterized protein</fullName>
    </submittedName>
</protein>
<dbReference type="EMBL" id="CP017641">
    <property type="protein sequence ID" value="APZ93723.1"/>
    <property type="molecule type" value="Genomic_DNA"/>
</dbReference>
<dbReference type="AlphaFoldDB" id="A0A1P8WI61"/>
<sequence length="155" mass="16553">MSWKNLVLATAVVTVSVAGNSRDAFVQGADADGEVDGARMEHTEIQINIWRLFANADFESSVDGGAAKSWDFKAQLKITGPGSTTYATLGPLTYTLAPGQSSDFDLPTIPNPTTSVTGVYTADAELRWKVDGATNYGNLAVDSAETEIEEEEEED</sequence>
<dbReference type="Proteomes" id="UP000187735">
    <property type="component" value="Chromosome"/>
</dbReference>
<organism evidence="1 2">
    <name type="scientific">Fuerstiella marisgermanici</name>
    <dbReference type="NCBI Taxonomy" id="1891926"/>
    <lineage>
        <taxon>Bacteria</taxon>
        <taxon>Pseudomonadati</taxon>
        <taxon>Planctomycetota</taxon>
        <taxon>Planctomycetia</taxon>
        <taxon>Planctomycetales</taxon>
        <taxon>Planctomycetaceae</taxon>
        <taxon>Fuerstiella</taxon>
    </lineage>
</organism>
<dbReference type="RefSeq" id="WP_145944221.1">
    <property type="nucleotide sequence ID" value="NZ_CP017641.1"/>
</dbReference>
<evidence type="ECO:0000313" key="2">
    <source>
        <dbReference type="Proteomes" id="UP000187735"/>
    </source>
</evidence>
<name>A0A1P8WI61_9PLAN</name>
<reference evidence="1 2" key="1">
    <citation type="journal article" date="2016" name="Front. Microbiol.">
        <title>Fuerstia marisgermanicae gen. nov., sp. nov., an Unusual Member of the Phylum Planctomycetes from the German Wadden Sea.</title>
        <authorList>
            <person name="Kohn T."/>
            <person name="Heuer A."/>
            <person name="Jogler M."/>
            <person name="Vollmers J."/>
            <person name="Boedeker C."/>
            <person name="Bunk B."/>
            <person name="Rast P."/>
            <person name="Borchert D."/>
            <person name="Glockner I."/>
            <person name="Freese H.M."/>
            <person name="Klenk H.P."/>
            <person name="Overmann J."/>
            <person name="Kaster A.K."/>
            <person name="Rohde M."/>
            <person name="Wiegand S."/>
            <person name="Jogler C."/>
        </authorList>
    </citation>
    <scope>NUCLEOTIDE SEQUENCE [LARGE SCALE GENOMIC DNA]</scope>
    <source>
        <strain evidence="1 2">NH11</strain>
    </source>
</reference>
<gene>
    <name evidence="1" type="ORF">Fuma_03341</name>
</gene>
<accession>A0A1P8WI61</accession>
<keyword evidence="2" id="KW-1185">Reference proteome</keyword>